<accession>A0ABU3YC15</accession>
<evidence type="ECO:0000313" key="2">
    <source>
        <dbReference type="EMBL" id="MDV3458934.1"/>
    </source>
</evidence>
<dbReference type="RefSeq" id="WP_317228098.1">
    <property type="nucleotide sequence ID" value="NZ_JAWJEJ010000002.1"/>
</dbReference>
<name>A0ABU3YC15_9SPHN</name>
<sequence length="342" mass="37485">MTDTIRLALIGCGRQMGQNLVPFLQRLQGHQIVACVDDDLTLAHAMQARTGAARAVARVEELDLGAVDAAILAVPPQPSSALTRYLVERGISCFVEKPAGESTVVLAGLNELVRHSTAQVQVGFNFRYAETLQQLHSLTHRIRATPSTVSINFFSRHPETPQWGVENTVEAWLRQNGVHALDLARWFQPAPISKIDVHAIHRDMNHFFATILLRHTDGSLSVLRVGNHTMKFVVEVSVEGADGSTFTAPSLEQVLLEMDAGTPSRALLHSTRNLDHGWARSGFGPELEAFLAACRSREFGSSDRPSIADALEASKICDQVMEQLNFDPVQQIFVIDRAVAVG</sequence>
<dbReference type="SUPFAM" id="SSF51735">
    <property type="entry name" value="NAD(P)-binding Rossmann-fold domains"/>
    <property type="match status" value="1"/>
</dbReference>
<feature type="domain" description="Gfo/Idh/MocA-like oxidoreductase N-terminal" evidence="1">
    <location>
        <begin position="5"/>
        <end position="124"/>
    </location>
</feature>
<dbReference type="InterPro" id="IPR000683">
    <property type="entry name" value="Gfo/Idh/MocA-like_OxRdtase_N"/>
</dbReference>
<dbReference type="InterPro" id="IPR052515">
    <property type="entry name" value="Gfo/Idh/MocA_Oxidoreductase"/>
</dbReference>
<dbReference type="Gene3D" id="3.40.50.720">
    <property type="entry name" value="NAD(P)-binding Rossmann-like Domain"/>
    <property type="match status" value="1"/>
</dbReference>
<dbReference type="Gene3D" id="3.30.360.10">
    <property type="entry name" value="Dihydrodipicolinate Reductase, domain 2"/>
    <property type="match status" value="1"/>
</dbReference>
<organism evidence="2 3">
    <name type="scientific">Sphingomonas agrestis</name>
    <dbReference type="NCBI Taxonomy" id="3080540"/>
    <lineage>
        <taxon>Bacteria</taxon>
        <taxon>Pseudomonadati</taxon>
        <taxon>Pseudomonadota</taxon>
        <taxon>Alphaproteobacteria</taxon>
        <taxon>Sphingomonadales</taxon>
        <taxon>Sphingomonadaceae</taxon>
        <taxon>Sphingomonas</taxon>
    </lineage>
</organism>
<evidence type="ECO:0000259" key="1">
    <source>
        <dbReference type="Pfam" id="PF01408"/>
    </source>
</evidence>
<dbReference type="InterPro" id="IPR036291">
    <property type="entry name" value="NAD(P)-bd_dom_sf"/>
</dbReference>
<dbReference type="Proteomes" id="UP001273531">
    <property type="component" value="Unassembled WGS sequence"/>
</dbReference>
<reference evidence="2 3" key="1">
    <citation type="submission" date="2023-10" db="EMBL/GenBank/DDBJ databases">
        <title>Sphingomonas sp. HF-S4 16S ribosomal RNA gene Genome sequencing and assembly.</title>
        <authorList>
            <person name="Lee H."/>
        </authorList>
    </citation>
    <scope>NUCLEOTIDE SEQUENCE [LARGE SCALE GENOMIC DNA]</scope>
    <source>
        <strain evidence="2 3">HF-S4</strain>
    </source>
</reference>
<evidence type="ECO:0000313" key="3">
    <source>
        <dbReference type="Proteomes" id="UP001273531"/>
    </source>
</evidence>
<gene>
    <name evidence="2" type="ORF">RZN05_18195</name>
</gene>
<protein>
    <submittedName>
        <fullName evidence="2">Gfo/Idh/MocA family oxidoreductase</fullName>
    </submittedName>
</protein>
<keyword evidence="3" id="KW-1185">Reference proteome</keyword>
<dbReference type="PANTHER" id="PTHR43249">
    <property type="entry name" value="UDP-N-ACETYL-2-AMINO-2-DEOXY-D-GLUCURONATE OXIDASE"/>
    <property type="match status" value="1"/>
</dbReference>
<dbReference type="EMBL" id="JAWJEJ010000002">
    <property type="protein sequence ID" value="MDV3458934.1"/>
    <property type="molecule type" value="Genomic_DNA"/>
</dbReference>
<comment type="caution">
    <text evidence="2">The sequence shown here is derived from an EMBL/GenBank/DDBJ whole genome shotgun (WGS) entry which is preliminary data.</text>
</comment>
<dbReference type="PANTHER" id="PTHR43249:SF1">
    <property type="entry name" value="D-GLUCOSIDE 3-DEHYDROGENASE"/>
    <property type="match status" value="1"/>
</dbReference>
<proteinExistence type="predicted"/>
<dbReference type="Pfam" id="PF01408">
    <property type="entry name" value="GFO_IDH_MocA"/>
    <property type="match status" value="1"/>
</dbReference>